<dbReference type="Proteomes" id="UP001296943">
    <property type="component" value="Unassembled WGS sequence"/>
</dbReference>
<evidence type="ECO:0000259" key="1">
    <source>
        <dbReference type="Pfam" id="PF14657"/>
    </source>
</evidence>
<protein>
    <recommendedName>
        <fullName evidence="1">AP2-like integrase N-terminal domain-containing protein</fullName>
    </recommendedName>
</protein>
<name>A0ABS2N440_9BACI</name>
<dbReference type="RefSeq" id="WP_204501560.1">
    <property type="nucleotide sequence ID" value="NZ_JAFBDR010000023.1"/>
</dbReference>
<dbReference type="EMBL" id="JAFBDR010000023">
    <property type="protein sequence ID" value="MBM7572892.1"/>
    <property type="molecule type" value="Genomic_DNA"/>
</dbReference>
<gene>
    <name evidence="2" type="ORF">JOC48_003424</name>
</gene>
<dbReference type="InterPro" id="IPR028259">
    <property type="entry name" value="AP2-like_int_N"/>
</dbReference>
<keyword evidence="3" id="KW-1185">Reference proteome</keyword>
<proteinExistence type="predicted"/>
<sequence length="47" mass="5168">MASIRKRGQTWGYAVSHTVNGKTKQYAKSGFITRKEAQLAAAELKAN</sequence>
<organism evidence="2 3">
    <name type="scientific">Aquibacillus albus</name>
    <dbReference type="NCBI Taxonomy" id="1168171"/>
    <lineage>
        <taxon>Bacteria</taxon>
        <taxon>Bacillati</taxon>
        <taxon>Bacillota</taxon>
        <taxon>Bacilli</taxon>
        <taxon>Bacillales</taxon>
        <taxon>Bacillaceae</taxon>
        <taxon>Aquibacillus</taxon>
    </lineage>
</organism>
<evidence type="ECO:0000313" key="2">
    <source>
        <dbReference type="EMBL" id="MBM7572892.1"/>
    </source>
</evidence>
<feature type="domain" description="AP2-like integrase N-terminal" evidence="1">
    <location>
        <begin position="10"/>
        <end position="46"/>
    </location>
</feature>
<evidence type="ECO:0000313" key="3">
    <source>
        <dbReference type="Proteomes" id="UP001296943"/>
    </source>
</evidence>
<comment type="caution">
    <text evidence="2">The sequence shown here is derived from an EMBL/GenBank/DDBJ whole genome shotgun (WGS) entry which is preliminary data.</text>
</comment>
<reference evidence="2 3" key="1">
    <citation type="submission" date="2021-01" db="EMBL/GenBank/DDBJ databases">
        <title>Genomic Encyclopedia of Type Strains, Phase IV (KMG-IV): sequencing the most valuable type-strain genomes for metagenomic binning, comparative biology and taxonomic classification.</title>
        <authorList>
            <person name="Goeker M."/>
        </authorList>
    </citation>
    <scope>NUCLEOTIDE SEQUENCE [LARGE SCALE GENOMIC DNA]</scope>
    <source>
        <strain evidence="2 3">DSM 23711</strain>
    </source>
</reference>
<dbReference type="Pfam" id="PF14657">
    <property type="entry name" value="Arm-DNA-bind_4"/>
    <property type="match status" value="1"/>
</dbReference>
<accession>A0ABS2N440</accession>